<keyword evidence="2" id="KW-1185">Reference proteome</keyword>
<reference evidence="2" key="1">
    <citation type="submission" date="2024-06" db="EMBL/GenBank/DDBJ databases">
        <title>Radixoralia hellwigii gen. nov., sp nov., isolated from a root canal in the human oral cavity.</title>
        <authorList>
            <person name="Bartsch S."/>
            <person name="Wittmer A."/>
            <person name="Schulz A.-K."/>
            <person name="Neumann-Schaal M."/>
            <person name="Wolf J."/>
            <person name="Gronow S."/>
            <person name="Tennert C."/>
            <person name="Haecker G."/>
            <person name="Cieplik F."/>
            <person name="Al-Ahmad A."/>
        </authorList>
    </citation>
    <scope>NUCLEOTIDE SEQUENCE [LARGE SCALE GENOMIC DNA]</scope>
    <source>
        <strain evidence="2">Wk13</strain>
    </source>
</reference>
<dbReference type="RefSeq" id="WP_418891099.1">
    <property type="nucleotide sequence ID" value="NZ_JBEUWX010000002.1"/>
</dbReference>
<dbReference type="EMBL" id="JBEUWX010000002">
    <property type="protein sequence ID" value="MFA9950011.1"/>
    <property type="molecule type" value="Genomic_DNA"/>
</dbReference>
<sequence>MYLDDFLQEFIVKNEEELIRLLKVRHNYSANNFILTHNESGFPQLNIFAKDDKFVLYYMADGENYVSTGNNSTQEETYLFYENNNGSKIALPCSCIVKEQAMETAALEFFKQKSLPKNIHWQKL</sequence>
<name>A0ABV4UF71_9RHOO</name>
<comment type="caution">
    <text evidence="1">The sequence shown here is derived from an EMBL/GenBank/DDBJ whole genome shotgun (WGS) entry which is preliminary data.</text>
</comment>
<accession>A0ABV4UF71</accession>
<protein>
    <submittedName>
        <fullName evidence="1">Imm1 family immunity protein</fullName>
    </submittedName>
</protein>
<evidence type="ECO:0000313" key="1">
    <source>
        <dbReference type="EMBL" id="MFA9950011.1"/>
    </source>
</evidence>
<dbReference type="Proteomes" id="UP001574673">
    <property type="component" value="Unassembled WGS sequence"/>
</dbReference>
<dbReference type="Pfam" id="PF14430">
    <property type="entry name" value="Imm1"/>
    <property type="match status" value="1"/>
</dbReference>
<dbReference type="InterPro" id="IPR025680">
    <property type="entry name" value="DddI"/>
</dbReference>
<evidence type="ECO:0000313" key="2">
    <source>
        <dbReference type="Proteomes" id="UP001574673"/>
    </source>
</evidence>
<proteinExistence type="predicted"/>
<organism evidence="1 2">
    <name type="scientific">Dentiradicibacter hellwigii</name>
    <dbReference type="NCBI Taxonomy" id="3149053"/>
    <lineage>
        <taxon>Bacteria</taxon>
        <taxon>Pseudomonadati</taxon>
        <taxon>Pseudomonadota</taxon>
        <taxon>Betaproteobacteria</taxon>
        <taxon>Rhodocyclales</taxon>
        <taxon>Rhodocyclaceae</taxon>
        <taxon>Dentiradicibacter</taxon>
    </lineage>
</organism>
<gene>
    <name evidence="1" type="ORF">ABCS64_06720</name>
</gene>